<dbReference type="GO" id="GO:0005737">
    <property type="term" value="C:cytoplasm"/>
    <property type="evidence" value="ECO:0007669"/>
    <property type="project" value="TreeGrafter"/>
</dbReference>
<protein>
    <submittedName>
        <fullName evidence="3">FAD-dependent oxidoreductase</fullName>
    </submittedName>
</protein>
<accession>A0A2T8HSI7</accession>
<name>A0A2T8HSI7_9RHOB</name>
<dbReference type="InterPro" id="IPR036188">
    <property type="entry name" value="FAD/NAD-bd_sf"/>
</dbReference>
<dbReference type="Gene3D" id="3.50.50.60">
    <property type="entry name" value="FAD/NAD(P)-binding domain"/>
    <property type="match status" value="1"/>
</dbReference>
<dbReference type="AlphaFoldDB" id="A0A2T8HSI7"/>
<evidence type="ECO:0000256" key="1">
    <source>
        <dbReference type="ARBA" id="ARBA00023002"/>
    </source>
</evidence>
<comment type="caution">
    <text evidence="3">The sequence shown here is derived from an EMBL/GenBank/DDBJ whole genome shotgun (WGS) entry which is preliminary data.</text>
</comment>
<dbReference type="Pfam" id="PF01266">
    <property type="entry name" value="DAO"/>
    <property type="match status" value="1"/>
</dbReference>
<reference evidence="3 4" key="1">
    <citation type="submission" date="2018-04" db="EMBL/GenBank/DDBJ databases">
        <title>Pararhodobacter oceanense sp. nov., isolated from marine intertidal sediment.</title>
        <authorList>
            <person name="Wang X.-L."/>
            <person name="Du Z.-J."/>
        </authorList>
    </citation>
    <scope>NUCLEOTIDE SEQUENCE [LARGE SCALE GENOMIC DNA]</scope>
    <source>
        <strain evidence="3 4">AM505</strain>
    </source>
</reference>
<dbReference type="Proteomes" id="UP000245911">
    <property type="component" value="Unassembled WGS sequence"/>
</dbReference>
<proteinExistence type="predicted"/>
<keyword evidence="1" id="KW-0560">Oxidoreductase</keyword>
<organism evidence="3 4">
    <name type="scientific">Pararhodobacter oceanensis</name>
    <dbReference type="NCBI Taxonomy" id="2172121"/>
    <lineage>
        <taxon>Bacteria</taxon>
        <taxon>Pseudomonadati</taxon>
        <taxon>Pseudomonadota</taxon>
        <taxon>Alphaproteobacteria</taxon>
        <taxon>Rhodobacterales</taxon>
        <taxon>Paracoccaceae</taxon>
        <taxon>Pararhodobacter</taxon>
    </lineage>
</organism>
<dbReference type="OrthoDB" id="7818064at2"/>
<sequence length="358" mass="38239">MAEITIIGAGIFGLSAAYVLAQRGAKVTIVERDHIGAGASGGVVGALAPHVPELWNTKKAFQLESLLMAQGFWDQVAAFSGVNPGYARLGRVQPIPDTAALDRAHERIAGAEELWQGQATWQVLRLSDTPGLSFDSPTGWAIYDTLTARQAPRASAHALATGLRRMNATFLTGDQPPEGAQKVLWASGVQGLLDLGEAMGKMMGNGVKGQAALLDADYRNAPQLFIDGLHIVPHADGTTAVGSTSERYYSHASHTDEQLETLIGRARAACPNLKDAVVLERWASLRPRSPTRAPMLGEWPDRPGHFILNGGFKIGYGMAPKLAHLAADLLLEGEADIPEGFRVTDNLPRKNGGPKNYT</sequence>
<dbReference type="Gene3D" id="3.30.9.10">
    <property type="entry name" value="D-Amino Acid Oxidase, subunit A, domain 2"/>
    <property type="match status" value="1"/>
</dbReference>
<feature type="domain" description="FAD dependent oxidoreductase" evidence="2">
    <location>
        <begin position="4"/>
        <end position="329"/>
    </location>
</feature>
<evidence type="ECO:0000313" key="4">
    <source>
        <dbReference type="Proteomes" id="UP000245911"/>
    </source>
</evidence>
<keyword evidence="4" id="KW-1185">Reference proteome</keyword>
<evidence type="ECO:0000313" key="3">
    <source>
        <dbReference type="EMBL" id="PVH28411.1"/>
    </source>
</evidence>
<dbReference type="InterPro" id="IPR006076">
    <property type="entry name" value="FAD-dep_OxRdtase"/>
</dbReference>
<dbReference type="GO" id="GO:0016491">
    <property type="term" value="F:oxidoreductase activity"/>
    <property type="evidence" value="ECO:0007669"/>
    <property type="project" value="UniProtKB-KW"/>
</dbReference>
<dbReference type="EMBL" id="QDKM01000005">
    <property type="protein sequence ID" value="PVH28411.1"/>
    <property type="molecule type" value="Genomic_DNA"/>
</dbReference>
<dbReference type="SUPFAM" id="SSF51971">
    <property type="entry name" value="Nucleotide-binding domain"/>
    <property type="match status" value="1"/>
</dbReference>
<dbReference type="PANTHER" id="PTHR13847:SF289">
    <property type="entry name" value="GLYCINE OXIDASE"/>
    <property type="match status" value="1"/>
</dbReference>
<gene>
    <name evidence="3" type="ORF">DDE20_12615</name>
</gene>
<dbReference type="PANTHER" id="PTHR13847">
    <property type="entry name" value="SARCOSINE DEHYDROGENASE-RELATED"/>
    <property type="match status" value="1"/>
</dbReference>
<evidence type="ECO:0000259" key="2">
    <source>
        <dbReference type="Pfam" id="PF01266"/>
    </source>
</evidence>